<keyword evidence="2" id="KW-1185">Reference proteome</keyword>
<evidence type="ECO:0000313" key="2">
    <source>
        <dbReference type="Proteomes" id="UP001519460"/>
    </source>
</evidence>
<dbReference type="Proteomes" id="UP001519460">
    <property type="component" value="Unassembled WGS sequence"/>
</dbReference>
<sequence length="85" mass="9287">MTLPMSRESWLTVDSDGSGAFLRGGQSRAGGKGGEGVGDNVPLSQTHFRSAWSTMTPVFKDRNVQSGAFLPQCWYSMCYRVPLLL</sequence>
<reference evidence="1 2" key="1">
    <citation type="journal article" date="2023" name="Sci. Data">
        <title>Genome assembly of the Korean intertidal mud-creeper Batillaria attramentaria.</title>
        <authorList>
            <person name="Patra A.K."/>
            <person name="Ho P.T."/>
            <person name="Jun S."/>
            <person name="Lee S.J."/>
            <person name="Kim Y."/>
            <person name="Won Y.J."/>
        </authorList>
    </citation>
    <scope>NUCLEOTIDE SEQUENCE [LARGE SCALE GENOMIC DNA]</scope>
    <source>
        <strain evidence="1">Wonlab-2016</strain>
    </source>
</reference>
<dbReference type="EMBL" id="JACVVK020000098">
    <property type="protein sequence ID" value="KAK7492881.1"/>
    <property type="molecule type" value="Genomic_DNA"/>
</dbReference>
<evidence type="ECO:0000313" key="1">
    <source>
        <dbReference type="EMBL" id="KAK7492881.1"/>
    </source>
</evidence>
<gene>
    <name evidence="1" type="ORF">BaRGS_00015828</name>
</gene>
<organism evidence="1 2">
    <name type="scientific">Batillaria attramentaria</name>
    <dbReference type="NCBI Taxonomy" id="370345"/>
    <lineage>
        <taxon>Eukaryota</taxon>
        <taxon>Metazoa</taxon>
        <taxon>Spiralia</taxon>
        <taxon>Lophotrochozoa</taxon>
        <taxon>Mollusca</taxon>
        <taxon>Gastropoda</taxon>
        <taxon>Caenogastropoda</taxon>
        <taxon>Sorbeoconcha</taxon>
        <taxon>Cerithioidea</taxon>
        <taxon>Batillariidae</taxon>
        <taxon>Batillaria</taxon>
    </lineage>
</organism>
<protein>
    <submittedName>
        <fullName evidence="1">Uncharacterized protein</fullName>
    </submittedName>
</protein>
<dbReference type="AlphaFoldDB" id="A0ABD0L041"/>
<proteinExistence type="predicted"/>
<comment type="caution">
    <text evidence="1">The sequence shown here is derived from an EMBL/GenBank/DDBJ whole genome shotgun (WGS) entry which is preliminary data.</text>
</comment>
<accession>A0ABD0L041</accession>
<name>A0ABD0L041_9CAEN</name>